<keyword evidence="4" id="KW-0804">Transcription</keyword>
<sequence length="274" mass="31452">MPHDCSQTFEWAYASSCSESPVSSSDSYSLSPAYAHLAVPKETFCNYQSQVCNMTPHQTQESPQGSRRTRCRMVGPQRQSASEREKMRMRNLSKALQNLRRYLPPSVVPVGRTLTKIETLRLTIRYISHLSNLLGLNEEVMSHRRKPELDMQPNSYSEMTDSCQDMTCRVYQQQPQTTLYHDASYQCSKATFPSMQPANRHTELKAWVPSSEYHRKSNSLSEFSLSSHYCSRLTHMYQLEATDLNSVAAQIPRESDSSLLFSDAHFDVDQWVID</sequence>
<keyword evidence="1" id="KW-0217">Developmental protein</keyword>
<evidence type="ECO:0000313" key="7">
    <source>
        <dbReference type="Proteomes" id="UP000186698"/>
    </source>
</evidence>
<dbReference type="GO" id="GO:0046983">
    <property type="term" value="F:protein dimerization activity"/>
    <property type="evidence" value="ECO:0007669"/>
    <property type="project" value="InterPro"/>
</dbReference>
<dbReference type="SUPFAM" id="SSF47459">
    <property type="entry name" value="HLH, helix-loop-helix DNA-binding domain"/>
    <property type="match status" value="1"/>
</dbReference>
<dbReference type="OMA" id="WAYASSC"/>
<dbReference type="GO" id="GO:0005634">
    <property type="term" value="C:nucleus"/>
    <property type="evidence" value="ECO:0000318"/>
    <property type="project" value="GO_Central"/>
</dbReference>
<dbReference type="Pfam" id="PF00010">
    <property type="entry name" value="HLH"/>
    <property type="match status" value="1"/>
</dbReference>
<evidence type="ECO:0000256" key="4">
    <source>
        <dbReference type="ARBA" id="ARBA00023163"/>
    </source>
</evidence>
<dbReference type="InterPro" id="IPR036638">
    <property type="entry name" value="HLH_DNA-bd_sf"/>
</dbReference>
<dbReference type="GO" id="GO:0000981">
    <property type="term" value="F:DNA-binding transcription factor activity, RNA polymerase II-specific"/>
    <property type="evidence" value="ECO:0000318"/>
    <property type="project" value="GO_Central"/>
</dbReference>
<dbReference type="PANTHER" id="PTHR20937:SF6">
    <property type="entry name" value="MESODERM POSTERIOR PROTEIN 1"/>
    <property type="match status" value="1"/>
</dbReference>
<dbReference type="GO" id="GO:0001707">
    <property type="term" value="P:mesoderm formation"/>
    <property type="evidence" value="ECO:0000318"/>
    <property type="project" value="GO_Central"/>
</dbReference>
<keyword evidence="7" id="KW-1185">Reference proteome</keyword>
<organism evidence="7 8">
    <name type="scientific">Xenopus laevis</name>
    <name type="common">African clawed frog</name>
    <dbReference type="NCBI Taxonomy" id="8355"/>
    <lineage>
        <taxon>Eukaryota</taxon>
        <taxon>Metazoa</taxon>
        <taxon>Chordata</taxon>
        <taxon>Craniata</taxon>
        <taxon>Vertebrata</taxon>
        <taxon>Euteleostomi</taxon>
        <taxon>Amphibia</taxon>
        <taxon>Batrachia</taxon>
        <taxon>Anura</taxon>
        <taxon>Pipoidea</taxon>
        <taxon>Pipidae</taxon>
        <taxon>Xenopodinae</taxon>
        <taxon>Xenopus</taxon>
        <taxon>Xenopus</taxon>
    </lineage>
</organism>
<name>A0A1L8H0V1_XENLA</name>
<keyword evidence="5" id="KW-0539">Nucleus</keyword>
<feature type="region of interest" description="Disordered" evidence="6">
    <location>
        <begin position="56"/>
        <end position="86"/>
    </location>
</feature>
<dbReference type="OrthoDB" id="9946827at2759"/>
<dbReference type="KEGG" id="xla:108711458"/>
<proteinExistence type="predicted"/>
<dbReference type="InterPro" id="IPR011598">
    <property type="entry name" value="bHLH_dom"/>
</dbReference>
<gene>
    <name evidence="8 9" type="primary">mesp2.L</name>
</gene>
<reference evidence="8" key="1">
    <citation type="submission" date="2025-08" db="UniProtKB">
        <authorList>
            <consortium name="RefSeq"/>
        </authorList>
    </citation>
    <scope>IDENTIFICATION</scope>
    <source>
        <strain evidence="8">J_2021</strain>
        <tissue evidence="8">Erythrocytes</tissue>
    </source>
</reference>
<dbReference type="SMART" id="SM00353">
    <property type="entry name" value="HLH"/>
    <property type="match status" value="1"/>
</dbReference>
<evidence type="ECO:0000256" key="6">
    <source>
        <dbReference type="SAM" id="MobiDB-lite"/>
    </source>
</evidence>
<dbReference type="PaxDb" id="8355-A0A1L8H0V1"/>
<dbReference type="GO" id="GO:0000978">
    <property type="term" value="F:RNA polymerase II cis-regulatory region sequence-specific DNA binding"/>
    <property type="evidence" value="ECO:0000318"/>
    <property type="project" value="GO_Central"/>
</dbReference>
<evidence type="ECO:0000256" key="1">
    <source>
        <dbReference type="ARBA" id="ARBA00022473"/>
    </source>
</evidence>
<evidence type="ECO:0000256" key="5">
    <source>
        <dbReference type="ARBA" id="ARBA00023242"/>
    </source>
</evidence>
<dbReference type="InterPro" id="IPR040259">
    <property type="entry name" value="Mesogenin/MesP"/>
</dbReference>
<evidence type="ECO:0000313" key="8">
    <source>
        <dbReference type="RefSeq" id="XP_018108704.1"/>
    </source>
</evidence>
<dbReference type="Bgee" id="108711458">
    <property type="expression patterns" value="Expressed in neurula embryo"/>
</dbReference>
<dbReference type="RefSeq" id="XP_018108704.1">
    <property type="nucleotide sequence ID" value="XM_018253215.2"/>
</dbReference>
<dbReference type="Gene3D" id="4.10.280.10">
    <property type="entry name" value="Helix-loop-helix DNA-binding domain"/>
    <property type="match status" value="1"/>
</dbReference>
<evidence type="ECO:0000256" key="2">
    <source>
        <dbReference type="ARBA" id="ARBA00023015"/>
    </source>
</evidence>
<keyword evidence="3" id="KW-0238">DNA-binding</keyword>
<keyword evidence="2" id="KW-0805">Transcription regulation</keyword>
<dbReference type="GO" id="GO:0003007">
    <property type="term" value="P:heart morphogenesis"/>
    <property type="evidence" value="ECO:0000318"/>
    <property type="project" value="GO_Central"/>
</dbReference>
<dbReference type="STRING" id="8355.A0A1L8H0V1"/>
<dbReference type="AGR" id="Xenbase:XB-GENE-17334266"/>
<dbReference type="PROSITE" id="PS50888">
    <property type="entry name" value="BHLH"/>
    <property type="match status" value="1"/>
</dbReference>
<dbReference type="Proteomes" id="UP000186698">
    <property type="component" value="Chromosome 3L"/>
</dbReference>
<evidence type="ECO:0000256" key="3">
    <source>
        <dbReference type="ARBA" id="ARBA00023125"/>
    </source>
</evidence>
<dbReference type="Xenbase" id="XB-GENE-17334266">
    <property type="gene designation" value="mesp2.L"/>
</dbReference>
<dbReference type="GO" id="GO:0006357">
    <property type="term" value="P:regulation of transcription by RNA polymerase II"/>
    <property type="evidence" value="ECO:0000318"/>
    <property type="project" value="GO_Central"/>
</dbReference>
<evidence type="ECO:0000313" key="9">
    <source>
        <dbReference type="Xenbase" id="XB-GENE-17334266"/>
    </source>
</evidence>
<dbReference type="PANTHER" id="PTHR20937">
    <property type="entry name" value="IP14615P"/>
    <property type="match status" value="1"/>
</dbReference>
<dbReference type="GeneID" id="108711458"/>
<dbReference type="GO" id="GO:0032525">
    <property type="term" value="P:somite rostral/caudal axis specification"/>
    <property type="evidence" value="ECO:0000318"/>
    <property type="project" value="GO_Central"/>
</dbReference>
<protein>
    <submittedName>
        <fullName evidence="8">Mesoderm posterior protein 1</fullName>
    </submittedName>
</protein>
<dbReference type="CTD" id="108711458"/>
<accession>A0A1L8H0V1</accession>
<feature type="compositionally biased region" description="Polar residues" evidence="6">
    <location>
        <begin position="56"/>
        <end position="66"/>
    </location>
</feature>
<dbReference type="AlphaFoldDB" id="A0A1L8H0V1"/>